<dbReference type="InterPro" id="IPR008854">
    <property type="entry name" value="TPMT"/>
</dbReference>
<dbReference type="Gene3D" id="3.40.50.150">
    <property type="entry name" value="Vaccinia Virus protein VP39"/>
    <property type="match status" value="1"/>
</dbReference>
<evidence type="ECO:0000256" key="8">
    <source>
        <dbReference type="ARBA" id="ARBA00022691"/>
    </source>
</evidence>
<organism evidence="9 10">
    <name type="scientific">Batillaria attramentaria</name>
    <dbReference type="NCBI Taxonomy" id="370345"/>
    <lineage>
        <taxon>Eukaryota</taxon>
        <taxon>Metazoa</taxon>
        <taxon>Spiralia</taxon>
        <taxon>Lophotrochozoa</taxon>
        <taxon>Mollusca</taxon>
        <taxon>Gastropoda</taxon>
        <taxon>Caenogastropoda</taxon>
        <taxon>Sorbeoconcha</taxon>
        <taxon>Cerithioidea</taxon>
        <taxon>Batillariidae</taxon>
        <taxon>Batillaria</taxon>
    </lineage>
</organism>
<comment type="catalytic activity">
    <reaction evidence="1">
        <text>S-adenosyl-L-methionine + a thiopurine = S-adenosyl-L-homocysteine + a thiopurine S-methylether.</text>
        <dbReference type="EC" id="2.1.1.67"/>
    </reaction>
</comment>
<evidence type="ECO:0000256" key="2">
    <source>
        <dbReference type="ARBA" id="ARBA00004496"/>
    </source>
</evidence>
<dbReference type="PANTHER" id="PTHR10259:SF11">
    <property type="entry name" value="THIOPURINE S-METHYLTRANSFERASE"/>
    <property type="match status" value="1"/>
</dbReference>
<evidence type="ECO:0000256" key="1">
    <source>
        <dbReference type="ARBA" id="ARBA00000903"/>
    </source>
</evidence>
<dbReference type="EC" id="2.1.1.67" evidence="4"/>
<keyword evidence="10" id="KW-1185">Reference proteome</keyword>
<accession>A0ABD0L9H9</accession>
<keyword evidence="5" id="KW-0963">Cytoplasm</keyword>
<keyword evidence="8" id="KW-0949">S-adenosyl-L-methionine</keyword>
<dbReference type="Proteomes" id="UP001519460">
    <property type="component" value="Unassembled WGS sequence"/>
</dbReference>
<evidence type="ECO:0000256" key="4">
    <source>
        <dbReference type="ARBA" id="ARBA00011905"/>
    </source>
</evidence>
<dbReference type="GO" id="GO:0005737">
    <property type="term" value="C:cytoplasm"/>
    <property type="evidence" value="ECO:0007669"/>
    <property type="project" value="UniProtKB-SubCell"/>
</dbReference>
<dbReference type="GO" id="GO:0032259">
    <property type="term" value="P:methylation"/>
    <property type="evidence" value="ECO:0007669"/>
    <property type="project" value="UniProtKB-KW"/>
</dbReference>
<evidence type="ECO:0000256" key="3">
    <source>
        <dbReference type="ARBA" id="ARBA00008145"/>
    </source>
</evidence>
<sequence length="233" mass="26809">MADDNVDPRFTVMQPDDWVTEWNDGKIGFHKTCIHPLLEKNLDKMIDGRENIKIFFPLCGKALDMKWLADKGHTVVGVEAAQQGIEEFFTEQGVTYTTEDAPACNGKLFQSEDTKLRIYCCDFYSFSRDVEGQFDGVWDRGALVAINRQDHRKYTGIIKTLMAPGCRQLLSTVIYDETKYNGPPHYVSDEQVRKLYGDTCSVEQLCEEDAFEEEHKEWNLSALSERIYLIKPK</sequence>
<evidence type="ECO:0000256" key="5">
    <source>
        <dbReference type="ARBA" id="ARBA00022490"/>
    </source>
</evidence>
<dbReference type="HAMAP" id="MF_00812">
    <property type="entry name" value="Thiopur_methtran"/>
    <property type="match status" value="1"/>
</dbReference>
<dbReference type="SUPFAM" id="SSF53335">
    <property type="entry name" value="S-adenosyl-L-methionine-dependent methyltransferases"/>
    <property type="match status" value="1"/>
</dbReference>
<dbReference type="PIRSF" id="PIRSF023956">
    <property type="entry name" value="Thiopurine_S-methyltransferase"/>
    <property type="match status" value="1"/>
</dbReference>
<comment type="subcellular location">
    <subcellularLocation>
        <location evidence="2">Cytoplasm</location>
    </subcellularLocation>
</comment>
<dbReference type="Pfam" id="PF05724">
    <property type="entry name" value="TPMT"/>
    <property type="match status" value="1"/>
</dbReference>
<keyword evidence="7" id="KW-0808">Transferase</keyword>
<dbReference type="PANTHER" id="PTHR10259">
    <property type="entry name" value="THIOPURINE S-METHYLTRANSFERASE"/>
    <property type="match status" value="1"/>
</dbReference>
<dbReference type="FunFam" id="3.40.50.150:FF:000101">
    <property type="entry name" value="Thiopurine S-methyltransferase"/>
    <property type="match status" value="1"/>
</dbReference>
<evidence type="ECO:0000256" key="6">
    <source>
        <dbReference type="ARBA" id="ARBA00022603"/>
    </source>
</evidence>
<name>A0ABD0L9H9_9CAEN</name>
<evidence type="ECO:0000256" key="7">
    <source>
        <dbReference type="ARBA" id="ARBA00022679"/>
    </source>
</evidence>
<evidence type="ECO:0000313" key="10">
    <source>
        <dbReference type="Proteomes" id="UP001519460"/>
    </source>
</evidence>
<comment type="similarity">
    <text evidence="3">Belongs to the class I-like SAM-binding methyltransferase superfamily. TPMT family.</text>
</comment>
<comment type="caution">
    <text evidence="9">The sequence shown here is derived from an EMBL/GenBank/DDBJ whole genome shotgun (WGS) entry which is preliminary data.</text>
</comment>
<proteinExistence type="inferred from homology"/>
<dbReference type="GO" id="GO:0008119">
    <property type="term" value="F:thiopurine S-methyltransferase activity"/>
    <property type="evidence" value="ECO:0007669"/>
    <property type="project" value="UniProtKB-EC"/>
</dbReference>
<evidence type="ECO:0000313" key="9">
    <source>
        <dbReference type="EMBL" id="KAK7495850.1"/>
    </source>
</evidence>
<dbReference type="PROSITE" id="PS51585">
    <property type="entry name" value="SAM_MT_TPMT"/>
    <property type="match status" value="1"/>
</dbReference>
<keyword evidence="6" id="KW-0489">Methyltransferase</keyword>
<reference evidence="9 10" key="1">
    <citation type="journal article" date="2023" name="Sci. Data">
        <title>Genome assembly of the Korean intertidal mud-creeper Batillaria attramentaria.</title>
        <authorList>
            <person name="Patra A.K."/>
            <person name="Ho P.T."/>
            <person name="Jun S."/>
            <person name="Lee S.J."/>
            <person name="Kim Y."/>
            <person name="Won Y.J."/>
        </authorList>
    </citation>
    <scope>NUCLEOTIDE SEQUENCE [LARGE SCALE GENOMIC DNA]</scope>
    <source>
        <strain evidence="9">Wonlab-2016</strain>
    </source>
</reference>
<dbReference type="EMBL" id="JACVVK020000071">
    <property type="protein sequence ID" value="KAK7495850.1"/>
    <property type="molecule type" value="Genomic_DNA"/>
</dbReference>
<dbReference type="InterPro" id="IPR029063">
    <property type="entry name" value="SAM-dependent_MTases_sf"/>
</dbReference>
<protein>
    <recommendedName>
        <fullName evidence="4">thiopurine S-methyltransferase</fullName>
        <ecNumber evidence="4">2.1.1.67</ecNumber>
    </recommendedName>
</protein>
<gene>
    <name evidence="9" type="ORF">BaRGS_00012840</name>
</gene>
<dbReference type="AlphaFoldDB" id="A0ABD0L9H9"/>
<dbReference type="InterPro" id="IPR025835">
    <property type="entry name" value="Thiopurine_S-MeTrfase"/>
</dbReference>